<gene>
    <name evidence="2" type="ORF">RT717_07990</name>
</gene>
<dbReference type="EMBL" id="CP136051">
    <property type="protein sequence ID" value="WOK08574.1"/>
    <property type="molecule type" value="Genomic_DNA"/>
</dbReference>
<dbReference type="Pfam" id="PF01370">
    <property type="entry name" value="Epimerase"/>
    <property type="match status" value="1"/>
</dbReference>
<dbReference type="Proteomes" id="UP001302349">
    <property type="component" value="Chromosome"/>
</dbReference>
<dbReference type="InterPro" id="IPR001509">
    <property type="entry name" value="Epimerase_deHydtase"/>
</dbReference>
<evidence type="ECO:0000313" key="2">
    <source>
        <dbReference type="EMBL" id="WOK08574.1"/>
    </source>
</evidence>
<dbReference type="InterPro" id="IPR051783">
    <property type="entry name" value="NAD(P)-dependent_oxidoreduct"/>
</dbReference>
<evidence type="ECO:0000259" key="1">
    <source>
        <dbReference type="Pfam" id="PF01370"/>
    </source>
</evidence>
<evidence type="ECO:0000313" key="3">
    <source>
        <dbReference type="Proteomes" id="UP001302349"/>
    </source>
</evidence>
<accession>A0ABZ0IW13</accession>
<dbReference type="PANTHER" id="PTHR48079:SF6">
    <property type="entry name" value="NAD(P)-BINDING DOMAIN-CONTAINING PROTEIN-RELATED"/>
    <property type="match status" value="1"/>
</dbReference>
<dbReference type="RefSeq" id="WP_317491211.1">
    <property type="nucleotide sequence ID" value="NZ_CP136051.1"/>
</dbReference>
<dbReference type="PRINTS" id="PR00081">
    <property type="entry name" value="GDHRDH"/>
</dbReference>
<reference evidence="2 3" key="1">
    <citation type="journal article" date="2023" name="Microbiol. Resour. Announc.">
        <title>Complete Genome Sequence of Imperialibacter roseus strain P4T.</title>
        <authorList>
            <person name="Tizabi D.R."/>
            <person name="Bachvaroff T."/>
            <person name="Hill R.T."/>
        </authorList>
    </citation>
    <scope>NUCLEOTIDE SEQUENCE [LARGE SCALE GENOMIC DNA]</scope>
    <source>
        <strain evidence="2 3">P4T</strain>
    </source>
</reference>
<name>A0ABZ0IW13_9BACT</name>
<protein>
    <submittedName>
        <fullName evidence="2">NAD(P)-dependent oxidoreductase</fullName>
    </submittedName>
</protein>
<dbReference type="InterPro" id="IPR002347">
    <property type="entry name" value="SDR_fam"/>
</dbReference>
<dbReference type="SUPFAM" id="SSF51735">
    <property type="entry name" value="NAD(P)-binding Rossmann-fold domains"/>
    <property type="match status" value="1"/>
</dbReference>
<dbReference type="PANTHER" id="PTHR48079">
    <property type="entry name" value="PROTEIN YEEZ"/>
    <property type="match status" value="1"/>
</dbReference>
<dbReference type="InterPro" id="IPR036291">
    <property type="entry name" value="NAD(P)-bd_dom_sf"/>
</dbReference>
<keyword evidence="3" id="KW-1185">Reference proteome</keyword>
<proteinExistence type="predicted"/>
<sequence>MKVLVIGASGFIGTHIVKYAVSQKHQVVAGVRKSSDTSQLQNLQVPSTVFSYHSGELLQKEMEELKQLYGTFDLIIHNAGLTKAFDPKKLFETNQVLTVKFAKLIEKQGLLSAKGKLVYVSSLAARGPSGVLKPVTNYGRSKLLAEEQLLEMSLPLVIVRPTAVFGPGDAAFLKLFKAIKMNIAPLLAKPTQQLSFIFARDLARLLVDYAPAQPDNTIIAATDGKNYAPGELYSSIGNSIGKNPVTIRIPSFIMMPYAHANEFFARIFKGQPVLTPEKMNELTADWAITEEDVTPKDFIFTSLGDALKESAEHYRQNGLL</sequence>
<organism evidence="2 3">
    <name type="scientific">Imperialibacter roseus</name>
    <dbReference type="NCBI Taxonomy" id="1324217"/>
    <lineage>
        <taxon>Bacteria</taxon>
        <taxon>Pseudomonadati</taxon>
        <taxon>Bacteroidota</taxon>
        <taxon>Cytophagia</taxon>
        <taxon>Cytophagales</taxon>
        <taxon>Flammeovirgaceae</taxon>
        <taxon>Imperialibacter</taxon>
    </lineage>
</organism>
<feature type="domain" description="NAD-dependent epimerase/dehydratase" evidence="1">
    <location>
        <begin position="3"/>
        <end position="207"/>
    </location>
</feature>
<dbReference type="Gene3D" id="3.40.50.720">
    <property type="entry name" value="NAD(P)-binding Rossmann-like Domain"/>
    <property type="match status" value="1"/>
</dbReference>